<keyword evidence="1" id="KW-0472">Membrane</keyword>
<reference evidence="2 3" key="1">
    <citation type="submission" date="2019-04" db="EMBL/GenBank/DDBJ databases">
        <title>An improved genome assembly and genetic linkage map for asparagus bean, Vigna unguiculata ssp. sesquipedialis.</title>
        <authorList>
            <person name="Xia Q."/>
            <person name="Zhang R."/>
            <person name="Dong Y."/>
        </authorList>
    </citation>
    <scope>NUCLEOTIDE SEQUENCE [LARGE SCALE GENOMIC DNA]</scope>
    <source>
        <tissue evidence="2">Leaf</tissue>
    </source>
</reference>
<organism evidence="2 3">
    <name type="scientific">Vigna unguiculata</name>
    <name type="common">Cowpea</name>
    <dbReference type="NCBI Taxonomy" id="3917"/>
    <lineage>
        <taxon>Eukaryota</taxon>
        <taxon>Viridiplantae</taxon>
        <taxon>Streptophyta</taxon>
        <taxon>Embryophyta</taxon>
        <taxon>Tracheophyta</taxon>
        <taxon>Spermatophyta</taxon>
        <taxon>Magnoliopsida</taxon>
        <taxon>eudicotyledons</taxon>
        <taxon>Gunneridae</taxon>
        <taxon>Pentapetalae</taxon>
        <taxon>rosids</taxon>
        <taxon>fabids</taxon>
        <taxon>Fabales</taxon>
        <taxon>Fabaceae</taxon>
        <taxon>Papilionoideae</taxon>
        <taxon>50 kb inversion clade</taxon>
        <taxon>NPAAA clade</taxon>
        <taxon>indigoferoid/millettioid clade</taxon>
        <taxon>Phaseoleae</taxon>
        <taxon>Vigna</taxon>
    </lineage>
</organism>
<feature type="transmembrane region" description="Helical" evidence="1">
    <location>
        <begin position="95"/>
        <end position="124"/>
    </location>
</feature>
<keyword evidence="1" id="KW-1133">Transmembrane helix</keyword>
<dbReference type="EMBL" id="CP039354">
    <property type="protein sequence ID" value="QCE10492.1"/>
    <property type="molecule type" value="Genomic_DNA"/>
</dbReference>
<evidence type="ECO:0000313" key="2">
    <source>
        <dbReference type="EMBL" id="QCE10492.1"/>
    </source>
</evidence>
<proteinExistence type="predicted"/>
<evidence type="ECO:0000256" key="1">
    <source>
        <dbReference type="SAM" id="Phobius"/>
    </source>
</evidence>
<protein>
    <submittedName>
        <fullName evidence="2">Uncharacterized protein</fullName>
    </submittedName>
</protein>
<dbReference type="AlphaFoldDB" id="A0A4D6NC59"/>
<feature type="transmembrane region" description="Helical" evidence="1">
    <location>
        <begin position="24"/>
        <end position="44"/>
    </location>
</feature>
<gene>
    <name evidence="2" type="ORF">DEO72_LG10g1722</name>
</gene>
<accession>A0A4D6NC59</accession>
<dbReference type="Proteomes" id="UP000501690">
    <property type="component" value="Linkage Group LG10"/>
</dbReference>
<keyword evidence="3" id="KW-1185">Reference proteome</keyword>
<name>A0A4D6NC59_VIGUN</name>
<evidence type="ECO:0000313" key="3">
    <source>
        <dbReference type="Proteomes" id="UP000501690"/>
    </source>
</evidence>
<sequence>MQVNFIMLNASSRMVEFKLAHGTWWWLDFYVFCYRFVVASHYVADDDGLRDNGDEFMVVMDCCIVLLRLTRYMQAQIGAVAGDARLLCLHCTHGGFVQGLIVLFFMVAPLLILASATVVCAVGLNWCRFTNGGGIVCVHCSDGGCVKVAAMVIELHKEKHVAGLRTVVEALRCIIDLGFSHGEGE</sequence>
<keyword evidence="1" id="KW-0812">Transmembrane</keyword>